<evidence type="ECO:0000256" key="10">
    <source>
        <dbReference type="ARBA" id="ARBA00023004"/>
    </source>
</evidence>
<keyword evidence="9 14" id="KW-0560">Oxidoreductase</keyword>
<accession>A0A9P0H557</accession>
<evidence type="ECO:0000313" key="16">
    <source>
        <dbReference type="EMBL" id="CAH1395594.1"/>
    </source>
</evidence>
<feature type="binding site" description="axial binding residue" evidence="13">
    <location>
        <position position="453"/>
    </location>
    <ligand>
        <name>heme</name>
        <dbReference type="ChEBI" id="CHEBI:30413"/>
    </ligand>
    <ligandPart>
        <name>Fe</name>
        <dbReference type="ChEBI" id="CHEBI:18248"/>
    </ligandPart>
</feature>
<dbReference type="GO" id="GO:0005789">
    <property type="term" value="C:endoplasmic reticulum membrane"/>
    <property type="evidence" value="ECO:0007669"/>
    <property type="project" value="UniProtKB-SubCell"/>
</dbReference>
<evidence type="ECO:0000256" key="3">
    <source>
        <dbReference type="ARBA" id="ARBA00004406"/>
    </source>
</evidence>
<dbReference type="FunFam" id="1.10.630.10:FF:000042">
    <property type="entry name" value="Cytochrome P450"/>
    <property type="match status" value="1"/>
</dbReference>
<evidence type="ECO:0000256" key="13">
    <source>
        <dbReference type="PIRSR" id="PIRSR602401-1"/>
    </source>
</evidence>
<evidence type="ECO:0000256" key="15">
    <source>
        <dbReference type="SAM" id="Phobius"/>
    </source>
</evidence>
<dbReference type="InterPro" id="IPR036396">
    <property type="entry name" value="Cyt_P450_sf"/>
</dbReference>
<comment type="cofactor">
    <cofactor evidence="1 13">
        <name>heme</name>
        <dbReference type="ChEBI" id="CHEBI:30413"/>
    </cofactor>
</comment>
<comment type="similarity">
    <text evidence="4 14">Belongs to the cytochrome P450 family.</text>
</comment>
<keyword evidence="8" id="KW-0492">Microsome</keyword>
<reference evidence="16" key="1">
    <citation type="submission" date="2022-01" db="EMBL/GenBank/DDBJ databases">
        <authorList>
            <person name="King R."/>
        </authorList>
    </citation>
    <scope>NUCLEOTIDE SEQUENCE</scope>
</reference>
<dbReference type="PRINTS" id="PR00385">
    <property type="entry name" value="P450"/>
</dbReference>
<dbReference type="GO" id="GO:0004497">
    <property type="term" value="F:monooxygenase activity"/>
    <property type="evidence" value="ECO:0007669"/>
    <property type="project" value="UniProtKB-KW"/>
</dbReference>
<name>A0A9P0H557_NEZVI</name>
<keyword evidence="11 14" id="KW-0503">Monooxygenase</keyword>
<dbReference type="InterPro" id="IPR002401">
    <property type="entry name" value="Cyt_P450_E_grp-I"/>
</dbReference>
<evidence type="ECO:0000256" key="1">
    <source>
        <dbReference type="ARBA" id="ARBA00001971"/>
    </source>
</evidence>
<dbReference type="GO" id="GO:0005506">
    <property type="term" value="F:iron ion binding"/>
    <property type="evidence" value="ECO:0007669"/>
    <property type="project" value="InterPro"/>
</dbReference>
<dbReference type="Gene3D" id="1.10.630.10">
    <property type="entry name" value="Cytochrome P450"/>
    <property type="match status" value="1"/>
</dbReference>
<evidence type="ECO:0000256" key="4">
    <source>
        <dbReference type="ARBA" id="ARBA00010617"/>
    </source>
</evidence>
<dbReference type="PRINTS" id="PR00463">
    <property type="entry name" value="EP450I"/>
</dbReference>
<dbReference type="PROSITE" id="PS00086">
    <property type="entry name" value="CYTOCHROME_P450"/>
    <property type="match status" value="1"/>
</dbReference>
<evidence type="ECO:0000256" key="14">
    <source>
        <dbReference type="RuleBase" id="RU000461"/>
    </source>
</evidence>
<dbReference type="EMBL" id="OV725079">
    <property type="protein sequence ID" value="CAH1395594.1"/>
    <property type="molecule type" value="Genomic_DNA"/>
</dbReference>
<dbReference type="SUPFAM" id="SSF48264">
    <property type="entry name" value="Cytochrome P450"/>
    <property type="match status" value="1"/>
</dbReference>
<dbReference type="PANTHER" id="PTHR24292">
    <property type="entry name" value="CYTOCHROME P450"/>
    <property type="match status" value="1"/>
</dbReference>
<dbReference type="PANTHER" id="PTHR24292:SF104">
    <property type="entry name" value="CYTOCHROME P450 308A1-RELATED"/>
    <property type="match status" value="1"/>
</dbReference>
<organism evidence="16 17">
    <name type="scientific">Nezara viridula</name>
    <name type="common">Southern green stink bug</name>
    <name type="synonym">Cimex viridulus</name>
    <dbReference type="NCBI Taxonomy" id="85310"/>
    <lineage>
        <taxon>Eukaryota</taxon>
        <taxon>Metazoa</taxon>
        <taxon>Ecdysozoa</taxon>
        <taxon>Arthropoda</taxon>
        <taxon>Hexapoda</taxon>
        <taxon>Insecta</taxon>
        <taxon>Pterygota</taxon>
        <taxon>Neoptera</taxon>
        <taxon>Paraneoptera</taxon>
        <taxon>Hemiptera</taxon>
        <taxon>Heteroptera</taxon>
        <taxon>Panheteroptera</taxon>
        <taxon>Pentatomomorpha</taxon>
        <taxon>Pentatomoidea</taxon>
        <taxon>Pentatomidae</taxon>
        <taxon>Pentatominae</taxon>
        <taxon>Nezara</taxon>
    </lineage>
</organism>
<dbReference type="GO" id="GO:0020037">
    <property type="term" value="F:heme binding"/>
    <property type="evidence" value="ECO:0007669"/>
    <property type="project" value="InterPro"/>
</dbReference>
<evidence type="ECO:0000256" key="11">
    <source>
        <dbReference type="ARBA" id="ARBA00023033"/>
    </source>
</evidence>
<evidence type="ECO:0000256" key="9">
    <source>
        <dbReference type="ARBA" id="ARBA00023002"/>
    </source>
</evidence>
<keyword evidence="6 13" id="KW-0479">Metal-binding</keyword>
<evidence type="ECO:0000256" key="2">
    <source>
        <dbReference type="ARBA" id="ARBA00004174"/>
    </source>
</evidence>
<dbReference type="GO" id="GO:0016705">
    <property type="term" value="F:oxidoreductase activity, acting on paired donors, with incorporation or reduction of molecular oxygen"/>
    <property type="evidence" value="ECO:0007669"/>
    <property type="project" value="InterPro"/>
</dbReference>
<feature type="transmembrane region" description="Helical" evidence="15">
    <location>
        <begin position="6"/>
        <end position="24"/>
    </location>
</feature>
<dbReference type="OrthoDB" id="8111386at2759"/>
<evidence type="ECO:0000256" key="5">
    <source>
        <dbReference type="ARBA" id="ARBA00022617"/>
    </source>
</evidence>
<evidence type="ECO:0000256" key="7">
    <source>
        <dbReference type="ARBA" id="ARBA00022824"/>
    </source>
</evidence>
<protein>
    <recommendedName>
        <fullName evidence="18">Cytochrome P450</fullName>
    </recommendedName>
</protein>
<proteinExistence type="inferred from homology"/>
<dbReference type="Proteomes" id="UP001152798">
    <property type="component" value="Chromosome 3"/>
</dbReference>
<sequence>MLAVGFGVLFIVLLLLILMWISSMNRHWEKKGIKFSKPFPLLGNCLPMILSKKSFTDIIDDLYNAHPNELVIGYYEFVSPKLIVRDLELARKVLIKDFSYFVDHVSEMDNVAWDSQLFMLSGNKWKALRLQMASIFTTGKLRTMYDSMPDIGKNLLQHLDNKVGNDIDIHELMILFSMDMIGSTAFGIDVGSLNNPNSEIMQMGKKIIDVGFLSVMHFWLYLLYPKLGNKIGIPHVYREVNNYYSEILKNTINYRKANKIQRNDFIEMMIQLREKGKLELKNLDPANDYLTSELVLNSPEMLNITDDLLMAQAHAVLTAGFESTSLLLTYTMVELCKNTDIQDIARREIMLQVKLNGGLTYDALKNMKYLDQVIKETQRFYPFTPVLMRICTKDYTLADGYVLKKGDPLYIPVASIHKDPSIFPEPDSFKPERFEDSQQPTAFMAFGAGPRMCIAVKYTLLIMKYGLALLLMNYEVKLSPLTKLPIKFTNKKFGNCETEKILFSFEKLVKEH</sequence>
<evidence type="ECO:0000256" key="6">
    <source>
        <dbReference type="ARBA" id="ARBA00022723"/>
    </source>
</evidence>
<keyword evidence="15" id="KW-1133">Transmembrane helix</keyword>
<keyword evidence="17" id="KW-1185">Reference proteome</keyword>
<dbReference type="InterPro" id="IPR050476">
    <property type="entry name" value="Insect_CytP450_Detox"/>
</dbReference>
<evidence type="ECO:0000256" key="12">
    <source>
        <dbReference type="ARBA" id="ARBA00023136"/>
    </source>
</evidence>
<dbReference type="CDD" id="cd11056">
    <property type="entry name" value="CYP6-like"/>
    <property type="match status" value="1"/>
</dbReference>
<gene>
    <name evidence="16" type="ORF">NEZAVI_LOCUS5843</name>
</gene>
<keyword evidence="5 13" id="KW-0349">Heme</keyword>
<keyword evidence="15" id="KW-0812">Transmembrane</keyword>
<keyword evidence="10 13" id="KW-0408">Iron</keyword>
<dbReference type="InterPro" id="IPR017972">
    <property type="entry name" value="Cyt_P450_CS"/>
</dbReference>
<comment type="subcellular location">
    <subcellularLocation>
        <location evidence="3">Endoplasmic reticulum membrane</location>
        <topology evidence="3">Peripheral membrane protein</topology>
    </subcellularLocation>
    <subcellularLocation>
        <location evidence="2">Microsome membrane</location>
        <topology evidence="2">Peripheral membrane protein</topology>
    </subcellularLocation>
</comment>
<keyword evidence="7" id="KW-0256">Endoplasmic reticulum</keyword>
<evidence type="ECO:0000313" key="17">
    <source>
        <dbReference type="Proteomes" id="UP001152798"/>
    </source>
</evidence>
<evidence type="ECO:0008006" key="18">
    <source>
        <dbReference type="Google" id="ProtNLM"/>
    </source>
</evidence>
<keyword evidence="12 15" id="KW-0472">Membrane</keyword>
<dbReference type="InterPro" id="IPR001128">
    <property type="entry name" value="Cyt_P450"/>
</dbReference>
<evidence type="ECO:0000256" key="8">
    <source>
        <dbReference type="ARBA" id="ARBA00022848"/>
    </source>
</evidence>
<dbReference type="AlphaFoldDB" id="A0A9P0H557"/>
<dbReference type="Pfam" id="PF00067">
    <property type="entry name" value="p450"/>
    <property type="match status" value="1"/>
</dbReference>